<evidence type="ECO:0000256" key="1">
    <source>
        <dbReference type="SAM" id="MobiDB-lite"/>
    </source>
</evidence>
<dbReference type="SUPFAM" id="SSF51120">
    <property type="entry name" value="beta-Roll"/>
    <property type="match status" value="1"/>
</dbReference>
<dbReference type="PROSITE" id="PS00330">
    <property type="entry name" value="HEMOLYSIN_CALCIUM"/>
    <property type="match status" value="1"/>
</dbReference>
<proteinExistence type="predicted"/>
<feature type="domain" description="Bacterial Ig-like" evidence="3">
    <location>
        <begin position="598"/>
        <end position="682"/>
    </location>
</feature>
<feature type="domain" description="Bacterial Ig" evidence="2">
    <location>
        <begin position="124"/>
        <end position="202"/>
    </location>
</feature>
<dbReference type="Pfam" id="PF19077">
    <property type="entry name" value="Big_13"/>
    <property type="match status" value="12"/>
</dbReference>
<feature type="domain" description="Bacterial Ig-like" evidence="3">
    <location>
        <begin position="1431"/>
        <end position="1515"/>
    </location>
</feature>
<dbReference type="InterPro" id="IPR014756">
    <property type="entry name" value="Ig_E-set"/>
</dbReference>
<dbReference type="InterPro" id="IPR001343">
    <property type="entry name" value="Hemolysn_Ca-bd"/>
</dbReference>
<dbReference type="EMBL" id="CP018820">
    <property type="protein sequence ID" value="APR53072.1"/>
    <property type="molecule type" value="Genomic_DNA"/>
</dbReference>
<dbReference type="InterPro" id="IPR018511">
    <property type="entry name" value="Hemolysin-typ_Ca-bd_CS"/>
</dbReference>
<evidence type="ECO:0000313" key="5">
    <source>
        <dbReference type="Proteomes" id="UP000185161"/>
    </source>
</evidence>
<feature type="domain" description="Bacterial Ig-like" evidence="3">
    <location>
        <begin position="390"/>
        <end position="474"/>
    </location>
</feature>
<feature type="domain" description="Bacterial Ig-like" evidence="3">
    <location>
        <begin position="910"/>
        <end position="994"/>
    </location>
</feature>
<protein>
    <recommendedName>
        <fullName evidence="6">Large repetitive protein</fullName>
    </recommendedName>
</protein>
<dbReference type="InterPro" id="IPR041498">
    <property type="entry name" value="Big_6"/>
</dbReference>
<evidence type="ECO:0000313" key="4">
    <source>
        <dbReference type="EMBL" id="APR53072.1"/>
    </source>
</evidence>
<dbReference type="Pfam" id="PF00353">
    <property type="entry name" value="HemolysinCabind"/>
    <property type="match status" value="1"/>
</dbReference>
<dbReference type="InterPro" id="IPR013783">
    <property type="entry name" value="Ig-like_fold"/>
</dbReference>
<dbReference type="SUPFAM" id="SSF81296">
    <property type="entry name" value="E set domains"/>
    <property type="match status" value="1"/>
</dbReference>
<feature type="region of interest" description="Disordered" evidence="1">
    <location>
        <begin position="108"/>
        <end position="142"/>
    </location>
</feature>
<evidence type="ECO:0008006" key="6">
    <source>
        <dbReference type="Google" id="ProtNLM"/>
    </source>
</evidence>
<feature type="domain" description="Bacterial Ig-like" evidence="3">
    <location>
        <begin position="1222"/>
        <end position="1306"/>
    </location>
</feature>
<feature type="domain" description="Bacterial Ig" evidence="2">
    <location>
        <begin position="289"/>
        <end position="367"/>
    </location>
</feature>
<gene>
    <name evidence="4" type="ORF">BRX40_12105</name>
</gene>
<feature type="domain" description="Bacterial Ig-like" evidence="3">
    <location>
        <begin position="494"/>
        <end position="578"/>
    </location>
</feature>
<evidence type="ECO:0000259" key="2">
    <source>
        <dbReference type="Pfam" id="PF17936"/>
    </source>
</evidence>
<feature type="domain" description="Bacterial Ig" evidence="2">
    <location>
        <begin position="206"/>
        <end position="285"/>
    </location>
</feature>
<feature type="domain" description="Bacterial Ig-like" evidence="3">
    <location>
        <begin position="1527"/>
        <end position="1616"/>
    </location>
</feature>
<dbReference type="KEGG" id="skr:BRX40_12105"/>
<dbReference type="Pfam" id="PF17936">
    <property type="entry name" value="Big_6"/>
    <property type="match status" value="3"/>
</dbReference>
<organism evidence="4 5">
    <name type="scientific">Sphingomonas koreensis</name>
    <dbReference type="NCBI Taxonomy" id="93064"/>
    <lineage>
        <taxon>Bacteria</taxon>
        <taxon>Pseudomonadati</taxon>
        <taxon>Pseudomonadota</taxon>
        <taxon>Alphaproteobacteria</taxon>
        <taxon>Sphingomonadales</taxon>
        <taxon>Sphingomonadaceae</taxon>
        <taxon>Sphingomonas</taxon>
    </lineage>
</organism>
<dbReference type="STRING" id="93064.BRX40_12105"/>
<keyword evidence="5" id="KW-1185">Reference proteome</keyword>
<dbReference type="Proteomes" id="UP000185161">
    <property type="component" value="Chromosome"/>
</dbReference>
<feature type="domain" description="Bacterial Ig-like" evidence="3">
    <location>
        <begin position="1014"/>
        <end position="1098"/>
    </location>
</feature>
<reference evidence="5" key="1">
    <citation type="submission" date="2016-12" db="EMBL/GenBank/DDBJ databases">
        <title>Whole genome sequencing of Sphingomonas sp. ABOJV.</title>
        <authorList>
            <person name="Conlan S."/>
            <person name="Thomas P.J."/>
            <person name="Mullikin J."/>
            <person name="Palmore T.N."/>
            <person name="Frank K.M."/>
            <person name="Segre J.A."/>
        </authorList>
    </citation>
    <scope>NUCLEOTIDE SEQUENCE [LARGE SCALE GENOMIC DNA]</scope>
    <source>
        <strain evidence="5">ABOJV</strain>
    </source>
</reference>
<dbReference type="InterPro" id="IPR044016">
    <property type="entry name" value="Big_13"/>
</dbReference>
<dbReference type="Gene3D" id="3.30.420.430">
    <property type="match status" value="12"/>
</dbReference>
<feature type="domain" description="Bacterial Ig-like" evidence="3">
    <location>
        <begin position="1332"/>
        <end position="1410"/>
    </location>
</feature>
<feature type="domain" description="Bacterial Ig-like" evidence="3">
    <location>
        <begin position="702"/>
        <end position="786"/>
    </location>
</feature>
<dbReference type="NCBIfam" id="NF033510">
    <property type="entry name" value="Ca_tandemer"/>
    <property type="match status" value="14"/>
</dbReference>
<feature type="domain" description="Bacterial Ig-like" evidence="3">
    <location>
        <begin position="805"/>
        <end position="890"/>
    </location>
</feature>
<accession>A0A1L6JAX6</accession>
<evidence type="ECO:0000259" key="3">
    <source>
        <dbReference type="Pfam" id="PF19077"/>
    </source>
</evidence>
<name>A0A1L6JAX6_9SPHN</name>
<dbReference type="InterPro" id="IPR011049">
    <property type="entry name" value="Serralysin-like_metalloprot_C"/>
</dbReference>
<dbReference type="GO" id="GO:0005509">
    <property type="term" value="F:calcium ion binding"/>
    <property type="evidence" value="ECO:0007669"/>
    <property type="project" value="InterPro"/>
</dbReference>
<feature type="domain" description="Bacterial Ig-like" evidence="3">
    <location>
        <begin position="1118"/>
        <end position="1202"/>
    </location>
</feature>
<dbReference type="Gene3D" id="2.60.40.10">
    <property type="entry name" value="Immunoglobulins"/>
    <property type="match status" value="2"/>
</dbReference>
<feature type="compositionally biased region" description="Pro residues" evidence="1">
    <location>
        <begin position="114"/>
        <end position="126"/>
    </location>
</feature>
<sequence>MVREGDDLILRFVDGTTVRLDRYFNCPAETIPEVVFVEPGEGGQWRAALSERSCHLPTDSSVEALGYSFEPLSSGAAAGGGISGGLLAGLGALLVGGGVAAAAGGGGGGGGPNPGGPPVDTTPPAAPTVAPTNGRELTGTAEAGATIRIDVNGDGSVDGTTTANASGNWTFTPATPLANGVTVRVTAADAAGNVSPPTTVTVDAAAPAAPVINPTNGSVIAGTAEAGATVRLDLNNDGTVDATVTANGTGNWTYTPATPVANGTTVTATATDAVGNVSPPGSVVVDRLAPPAPTINPSRGDVLTGTAEAGATVRLDLDGDGDVDATATANGSGNWSYTPASPIPNNTTVIATAADAVGNVSPPASIVIDSLAPAVPTIGDIADNVGSVLGSVSNGGVTDDTTPTLSGTGAEANATITIYNNGTAIGTTTADGAGAWSFTPAALPPGAHSFTVSATDAAGNASAQSAAYAITIDTSVPAVPTIDDIADNVGAVLGSVSNGGVTDDTTPTLSGTGAEANATITIYNNGTAIGTTTADGAGAWSFTPAALPPGAHSFTVSATDVAGNASAQSAAYAITIDTSVPAVPTIGDIADNVGAVLGSVSNGGVTDDTTPTLSGTGAEANATITIYNNGTAIGTTTADGAGAWSFTPAALPPGAHSFTVSATDAAGNASAQSAAYAITIDTSVPAVPTIGDIADNVGSVLGSVSNGGVTDDTTPTLSGTGAEANATITIYNNGTAIGTTTADGAGAWSFTPAALPPGAHSFTVSATDAAGNASAQSAAYAITIDTSVPAVPTIDDIADNVGSVLGSVSNGGVTDDTTPTLSGTGAEANATITIYNNGTAIGTTTADGAGAWSFTPAALPPGAHSFTVSATDAAGNASAQSAAYAITIDTSVPAVPTIDDIADNVGAVLGSVSNGGVTDDTTPTLSGTGAEANATITIYNNGTAIGTTTADGAGAWSFTPAALPPGAHSFTVSATDAAGNASAQSAAYAITIDTSVPAVPTIGDIADNVGAVLGSVSNGGVTDDTTPTLSGTGAEANATITIYNNGTAIGTTTADGAGAWSFTPAALPPGAHSFTVSATDAAGNASAQSAAYAITIDTSVPAVPTIGDIADNVGAVLGSVSNGGVTDDTTPTLSGTGAEANATITIYNNGTAIGTTTADGAGAWSFTPAALPPGAHSFTVSATDAAGNASAQSAAYAITIDTSVPAVPTIGDIADNVGAVLGSVSNGGVTDDTTPTLSGTGAEANATITIYNNGTAIGTTTADGAGAWSFTPAALPPGAHSFTVSATDAAGNASAQSAAYAITIDTSAPPVPLIDSIVDNVGPILGTVLTGGTTDDTLPTLNGSGAEANATITIYDNGVAIGTTTADGAGNWSFTPASSLASIAHSFTVSSTDAAGNSSVQSAAYTITIDAIPPAAPAITSVTDNIGSVIGTVANGGFTDDTIPVLAGTGAEPNGLVRIFDNGVLIGTTTANGAGAWSFTPGAPLTEASHSFTVTTRDAVGNESLPSAAHVITVDLTAPTATIAITGISDDTGALGDWQTDDTSPTISGTLSAALGASERVEISLDGGATWAQATVSGTTWFHGPGTIGLGAHNISVRVIDAAGNIGNSANQAITVTNVNVGPIVQATSASLLGLISAEALGLLDLSGQSLVAVDPDGNLSSVVVRYAPLLALNLGAYTLTGSAQLAAELGLQVNIVNDPGVLGLIAPTSTMTITKLGGGAIDNLAINEFLKSVHFNQDLTLVGLQVLGSTTITGTDTDGVSSTSAVGTLLDLSLINMNGNPTLIEGDVSANTLNGSALNERIYGYGGSDILHGGGGTDLIRGGAGADEIYGDGGNDVLIFDAADVIIDGGTGTDILLMDSGTGLVATIDAATNIRNIESIHLGSGDGGRSIAIDEAGVLAATDSNRQLIVTGESNDSVSLTGAVYQGQTLINGHAYNQYVLGSVTVIVEDAVVVTVI</sequence>